<keyword evidence="2" id="KW-0479">Metal-binding</keyword>
<name>A0A8B8A909_CRAVI</name>
<dbReference type="Proteomes" id="UP000694844">
    <property type="component" value="Chromosome 6"/>
</dbReference>
<dbReference type="CDD" id="cd22399">
    <property type="entry name" value="KH-I_FUBP_rpt4"/>
    <property type="match status" value="1"/>
</dbReference>
<dbReference type="Gene3D" id="3.30.1370.10">
    <property type="entry name" value="K Homology domain, type 1"/>
    <property type="match status" value="2"/>
</dbReference>
<dbReference type="KEGG" id="cvn:111100403"/>
<dbReference type="InterPro" id="IPR004088">
    <property type="entry name" value="KH_dom_type_1"/>
</dbReference>
<keyword evidence="1" id="KW-0677">Repeat</keyword>
<dbReference type="SUPFAM" id="SSF101898">
    <property type="entry name" value="NHL repeat"/>
    <property type="match status" value="1"/>
</dbReference>
<feature type="region of interest" description="Disordered" evidence="4">
    <location>
        <begin position="561"/>
        <end position="582"/>
    </location>
</feature>
<gene>
    <name evidence="7" type="primary">LOC111100403</name>
</gene>
<dbReference type="InterPro" id="IPR000315">
    <property type="entry name" value="Znf_B-box"/>
</dbReference>
<dbReference type="SUPFAM" id="SSF54791">
    <property type="entry name" value="Eukaryotic type KH-domain (KH-domain type I)"/>
    <property type="match status" value="3"/>
</dbReference>
<dbReference type="CDD" id="cd22397">
    <property type="entry name" value="KH-I_FUBP_rpt2"/>
    <property type="match status" value="1"/>
</dbReference>
<dbReference type="OrthoDB" id="6124272at2759"/>
<sequence length="1005" mass="110414">MDPTRISTQVSVKHCSLCQEDTEYYCYKCQQDLCIQCRKLHVVDLSTKHHTVTSYTEKMKYPRVKSSQSGDPKQVISARSQDPDNHEPCVMPFTGHKPKKFQPPVWLSPLERSEIQRRQYSDRIYQLRGETIYYRSVLLEGLKHDRDTGHKAVTIRGQSKAEMRGQGLKDLIDEVLAGDLEDRCIIQKTRMTRHMTKLLRYYHRFEQLSETMESRPIKFLRIMTRKHSPRKDTMKTIIKMLVNLMKEIRLVPSGIPRRAGVEDLLTLLSSPVVQKSLSVTGVKKCNHISCVTPDRVWVSDWDNLILTDTATGKQLHSVEDSLDLGSGIHTVNSEGELIYIDKEHNIIKLCNDMKTTTTLIKHTDTTWEPWCVYCSPSSGDLLVGMCRRDTNTGKVMRYDNTGKYKQTKPHDDNTPHTLYVLPIYITENNNGDVLVSDWSRAAVVVTSGEGVHRFSYTGPPSGSRLQPVGICTDVMSHILVIDDNTDTVQMLDRDGQFLSYVLTRQTPGMDYTPWSLSYDVTTNAVWVGSDDNNTMSVCQYINRHLHLTGNEAQIKDVQEQQCESDAAQSSAGQMNQQLGVGPALSAPPPAVSMPGPHQGLGMVVTEEYVIPDTMFGLRRNDDMPLSYYLDMFTDGGDMPDRQYTLTGSSGYVAACEPQIQGDITRANQTGFMGGMGGGSGGGQTVVEVMVPGNKVGLVIGKGGETIRQLQRRGGVKMVIIQDDNIPSAHEKPLRISGDPHKCQRAKEMVLELLAEREMKIPVPRTAAGMVIGKNGVTIKRIQQESGAKVQFKADDGHSPERVCAITGSPDKVQKAAQMIQHLLIEYNQREGGTGRGLGRGRGGGGTVRGRGEFGGGPGRGLGRGDGFRSSQGETQFAVPADKCGLVIGKGGETIRRIIQESGAHVQLQKHPGPNSYQKLFSITGTPDQIQHAIQMISEKVGSTFGGAGGSRMGGPGGPGSHGGPVPRGPGYGGQYGGQYGVSSQQQGGEQHGNGRQGGWGGYTQQ</sequence>
<feature type="compositionally biased region" description="Polar residues" evidence="4">
    <location>
        <begin position="561"/>
        <end position="578"/>
    </location>
</feature>
<protein>
    <submittedName>
        <fullName evidence="7">Uncharacterized protein LOC111100403 isoform X1</fullName>
    </submittedName>
</protein>
<feature type="compositionally biased region" description="Gly residues" evidence="4">
    <location>
        <begin position="969"/>
        <end position="979"/>
    </location>
</feature>
<dbReference type="InterPro" id="IPR004087">
    <property type="entry name" value="KH_dom"/>
</dbReference>
<dbReference type="RefSeq" id="XP_022287936.1">
    <property type="nucleotide sequence ID" value="XM_022432228.1"/>
</dbReference>
<evidence type="ECO:0000313" key="6">
    <source>
        <dbReference type="Proteomes" id="UP000694844"/>
    </source>
</evidence>
<keyword evidence="6" id="KW-1185">Reference proteome</keyword>
<evidence type="ECO:0000256" key="1">
    <source>
        <dbReference type="ARBA" id="ARBA00022737"/>
    </source>
</evidence>
<dbReference type="GO" id="GO:0003723">
    <property type="term" value="F:RNA binding"/>
    <property type="evidence" value="ECO:0007669"/>
    <property type="project" value="UniProtKB-UniRule"/>
</dbReference>
<dbReference type="PROSITE" id="PS50119">
    <property type="entry name" value="ZF_BBOX"/>
    <property type="match status" value="1"/>
</dbReference>
<evidence type="ECO:0000256" key="4">
    <source>
        <dbReference type="SAM" id="MobiDB-lite"/>
    </source>
</evidence>
<dbReference type="PANTHER" id="PTHR10288">
    <property type="entry name" value="KH DOMAIN CONTAINING RNA BINDING PROTEIN"/>
    <property type="match status" value="1"/>
</dbReference>
<feature type="compositionally biased region" description="Gly residues" evidence="4">
    <location>
        <begin position="831"/>
        <end position="864"/>
    </location>
</feature>
<dbReference type="AlphaFoldDB" id="A0A8B8A909"/>
<dbReference type="PROSITE" id="PS50084">
    <property type="entry name" value="KH_TYPE_1"/>
    <property type="match status" value="3"/>
</dbReference>
<feature type="domain" description="B box-type" evidence="5">
    <location>
        <begin position="10"/>
        <end position="54"/>
    </location>
</feature>
<keyword evidence="3" id="KW-0694">RNA-binding</keyword>
<dbReference type="InterPro" id="IPR036612">
    <property type="entry name" value="KH_dom_type_1_sf"/>
</dbReference>
<evidence type="ECO:0000256" key="3">
    <source>
        <dbReference type="PROSITE-ProRule" id="PRU00117"/>
    </source>
</evidence>
<dbReference type="Pfam" id="PF00013">
    <property type="entry name" value="KH_1"/>
    <property type="match status" value="3"/>
</dbReference>
<evidence type="ECO:0000313" key="7">
    <source>
        <dbReference type="RefSeq" id="XP_022287936.1"/>
    </source>
</evidence>
<dbReference type="GeneID" id="111100403"/>
<keyword evidence="2" id="KW-0863">Zinc-finger</keyword>
<feature type="region of interest" description="Disordered" evidence="4">
    <location>
        <begin position="941"/>
        <end position="1005"/>
    </location>
</feature>
<organism evidence="6 7">
    <name type="scientific">Crassostrea virginica</name>
    <name type="common">Eastern oyster</name>
    <dbReference type="NCBI Taxonomy" id="6565"/>
    <lineage>
        <taxon>Eukaryota</taxon>
        <taxon>Metazoa</taxon>
        <taxon>Spiralia</taxon>
        <taxon>Lophotrochozoa</taxon>
        <taxon>Mollusca</taxon>
        <taxon>Bivalvia</taxon>
        <taxon>Autobranchia</taxon>
        <taxon>Pteriomorphia</taxon>
        <taxon>Ostreida</taxon>
        <taxon>Ostreoidea</taxon>
        <taxon>Ostreidae</taxon>
        <taxon>Crassostrea</taxon>
    </lineage>
</organism>
<feature type="region of interest" description="Disordered" evidence="4">
    <location>
        <begin position="830"/>
        <end position="875"/>
    </location>
</feature>
<dbReference type="SMART" id="SM00322">
    <property type="entry name" value="KH"/>
    <property type="match status" value="3"/>
</dbReference>
<dbReference type="InterPro" id="IPR011042">
    <property type="entry name" value="6-blade_b-propeller_TolB-like"/>
</dbReference>
<evidence type="ECO:0000259" key="5">
    <source>
        <dbReference type="PROSITE" id="PS50119"/>
    </source>
</evidence>
<dbReference type="CDD" id="cd22398">
    <property type="entry name" value="KH-I_FUBP_rpt3"/>
    <property type="match status" value="1"/>
</dbReference>
<feature type="region of interest" description="Disordered" evidence="4">
    <location>
        <begin position="61"/>
        <end position="86"/>
    </location>
</feature>
<feature type="compositionally biased region" description="Gly residues" evidence="4">
    <location>
        <begin position="989"/>
        <end position="1005"/>
    </location>
</feature>
<dbReference type="Gene3D" id="2.120.10.30">
    <property type="entry name" value="TolB, C-terminal domain"/>
    <property type="match status" value="1"/>
</dbReference>
<feature type="compositionally biased region" description="Gly residues" evidence="4">
    <location>
        <begin position="943"/>
        <end position="962"/>
    </location>
</feature>
<keyword evidence="2" id="KW-0862">Zinc</keyword>
<dbReference type="GO" id="GO:0008270">
    <property type="term" value="F:zinc ion binding"/>
    <property type="evidence" value="ECO:0007669"/>
    <property type="project" value="UniProtKB-KW"/>
</dbReference>
<accession>A0A8B8A909</accession>
<reference evidence="7" key="1">
    <citation type="submission" date="2025-08" db="UniProtKB">
        <authorList>
            <consortium name="RefSeq"/>
        </authorList>
    </citation>
    <scope>IDENTIFICATION</scope>
    <source>
        <tissue evidence="7">Whole sample</tissue>
    </source>
</reference>
<proteinExistence type="predicted"/>
<evidence type="ECO:0000256" key="2">
    <source>
        <dbReference type="PROSITE-ProRule" id="PRU00024"/>
    </source>
</evidence>
<dbReference type="Gene3D" id="3.30.310.210">
    <property type="match status" value="1"/>
</dbReference>